<dbReference type="AlphaFoldDB" id="A0A9J6ECA5"/>
<gene>
    <name evidence="2" type="ORF">HPB51_020330</name>
</gene>
<proteinExistence type="predicted"/>
<accession>A0A9J6ECA5</accession>
<reference evidence="2" key="1">
    <citation type="journal article" date="2020" name="Cell">
        <title>Large-Scale Comparative Analyses of Tick Genomes Elucidate Their Genetic Diversity and Vector Capacities.</title>
        <authorList>
            <consortium name="Tick Genome and Microbiome Consortium (TIGMIC)"/>
            <person name="Jia N."/>
            <person name="Wang J."/>
            <person name="Shi W."/>
            <person name="Du L."/>
            <person name="Sun Y."/>
            <person name="Zhan W."/>
            <person name="Jiang J.F."/>
            <person name="Wang Q."/>
            <person name="Zhang B."/>
            <person name="Ji P."/>
            <person name="Bell-Sakyi L."/>
            <person name="Cui X.M."/>
            <person name="Yuan T.T."/>
            <person name="Jiang B.G."/>
            <person name="Yang W.F."/>
            <person name="Lam T.T."/>
            <person name="Chang Q.C."/>
            <person name="Ding S.J."/>
            <person name="Wang X.J."/>
            <person name="Zhu J.G."/>
            <person name="Ruan X.D."/>
            <person name="Zhao L."/>
            <person name="Wei J.T."/>
            <person name="Ye R.Z."/>
            <person name="Que T.C."/>
            <person name="Du C.H."/>
            <person name="Zhou Y.H."/>
            <person name="Cheng J.X."/>
            <person name="Dai P.F."/>
            <person name="Guo W.B."/>
            <person name="Han X.H."/>
            <person name="Huang E.J."/>
            <person name="Li L.F."/>
            <person name="Wei W."/>
            <person name="Gao Y.C."/>
            <person name="Liu J.Z."/>
            <person name="Shao H.Z."/>
            <person name="Wang X."/>
            <person name="Wang C.C."/>
            <person name="Yang T.C."/>
            <person name="Huo Q.B."/>
            <person name="Li W."/>
            <person name="Chen H.Y."/>
            <person name="Chen S.E."/>
            <person name="Zhou L.G."/>
            <person name="Ni X.B."/>
            <person name="Tian J.H."/>
            <person name="Sheng Y."/>
            <person name="Liu T."/>
            <person name="Pan Y.S."/>
            <person name="Xia L.Y."/>
            <person name="Li J."/>
            <person name="Zhao F."/>
            <person name="Cao W.C."/>
        </authorList>
    </citation>
    <scope>NUCLEOTIDE SEQUENCE</scope>
    <source>
        <strain evidence="2">Rmic-2018</strain>
    </source>
</reference>
<evidence type="ECO:0000313" key="3">
    <source>
        <dbReference type="Proteomes" id="UP000821866"/>
    </source>
</evidence>
<sequence length="184" mass="19365">MHGAGIEEFVRPSTSPTTGGHHHIRRYAPVPWILMCNSAGNGAVEGCGSVATTHLPEVHSKCNTGAVQEQLQQPPLPPPPPLPTGVMKWVKPPAGLFCVVESVPRAVFPFPFSLGVARLTLRRLSPGRPGEVHLCSLLSQGVKEGRCLDVVISQKVAISAVGIVGLPHVSVITGPGRETSPVMS</sequence>
<evidence type="ECO:0000256" key="1">
    <source>
        <dbReference type="SAM" id="MobiDB-lite"/>
    </source>
</evidence>
<dbReference type="EMBL" id="JABSTU010000005">
    <property type="protein sequence ID" value="KAH8031725.1"/>
    <property type="molecule type" value="Genomic_DNA"/>
</dbReference>
<dbReference type="Proteomes" id="UP000821866">
    <property type="component" value="Chromosome 3"/>
</dbReference>
<comment type="caution">
    <text evidence="2">The sequence shown here is derived from an EMBL/GenBank/DDBJ whole genome shotgun (WGS) entry which is preliminary data.</text>
</comment>
<feature type="region of interest" description="Disordered" evidence="1">
    <location>
        <begin position="1"/>
        <end position="22"/>
    </location>
</feature>
<name>A0A9J6ECA5_RHIMP</name>
<reference evidence="2" key="2">
    <citation type="submission" date="2021-09" db="EMBL/GenBank/DDBJ databases">
        <authorList>
            <person name="Jia N."/>
            <person name="Wang J."/>
            <person name="Shi W."/>
            <person name="Du L."/>
            <person name="Sun Y."/>
            <person name="Zhan W."/>
            <person name="Jiang J."/>
            <person name="Wang Q."/>
            <person name="Zhang B."/>
            <person name="Ji P."/>
            <person name="Sakyi L.B."/>
            <person name="Cui X."/>
            <person name="Yuan T."/>
            <person name="Jiang B."/>
            <person name="Yang W."/>
            <person name="Lam T.T.-Y."/>
            <person name="Chang Q."/>
            <person name="Ding S."/>
            <person name="Wang X."/>
            <person name="Zhu J."/>
            <person name="Ruan X."/>
            <person name="Zhao L."/>
            <person name="Wei J."/>
            <person name="Que T."/>
            <person name="Du C."/>
            <person name="Cheng J."/>
            <person name="Dai P."/>
            <person name="Han X."/>
            <person name="Huang E."/>
            <person name="Gao Y."/>
            <person name="Liu J."/>
            <person name="Shao H."/>
            <person name="Ye R."/>
            <person name="Li L."/>
            <person name="Wei W."/>
            <person name="Wang X."/>
            <person name="Wang C."/>
            <person name="Huo Q."/>
            <person name="Li W."/>
            <person name="Guo W."/>
            <person name="Chen H."/>
            <person name="Chen S."/>
            <person name="Zhou L."/>
            <person name="Zhou L."/>
            <person name="Ni X."/>
            <person name="Tian J."/>
            <person name="Zhou Y."/>
            <person name="Sheng Y."/>
            <person name="Liu T."/>
            <person name="Pan Y."/>
            <person name="Xia L."/>
            <person name="Li J."/>
            <person name="Zhao F."/>
            <person name="Cao W."/>
        </authorList>
    </citation>
    <scope>NUCLEOTIDE SEQUENCE</scope>
    <source>
        <strain evidence="2">Rmic-2018</strain>
        <tissue evidence="2">Larvae</tissue>
    </source>
</reference>
<evidence type="ECO:0000313" key="2">
    <source>
        <dbReference type="EMBL" id="KAH8031725.1"/>
    </source>
</evidence>
<organism evidence="2 3">
    <name type="scientific">Rhipicephalus microplus</name>
    <name type="common">Cattle tick</name>
    <name type="synonym">Boophilus microplus</name>
    <dbReference type="NCBI Taxonomy" id="6941"/>
    <lineage>
        <taxon>Eukaryota</taxon>
        <taxon>Metazoa</taxon>
        <taxon>Ecdysozoa</taxon>
        <taxon>Arthropoda</taxon>
        <taxon>Chelicerata</taxon>
        <taxon>Arachnida</taxon>
        <taxon>Acari</taxon>
        <taxon>Parasitiformes</taxon>
        <taxon>Ixodida</taxon>
        <taxon>Ixodoidea</taxon>
        <taxon>Ixodidae</taxon>
        <taxon>Rhipicephalinae</taxon>
        <taxon>Rhipicephalus</taxon>
        <taxon>Boophilus</taxon>
    </lineage>
</organism>
<keyword evidence="3" id="KW-1185">Reference proteome</keyword>
<protein>
    <submittedName>
        <fullName evidence="2">Uncharacterized protein</fullName>
    </submittedName>
</protein>